<dbReference type="EMBL" id="BDIP01008268">
    <property type="protein sequence ID" value="GCA64707.1"/>
    <property type="molecule type" value="Genomic_DNA"/>
</dbReference>
<gene>
    <name evidence="2" type="ORF">KIPB_015138</name>
</gene>
<feature type="compositionally biased region" description="Basic residues" evidence="1">
    <location>
        <begin position="36"/>
        <end position="50"/>
    </location>
</feature>
<protein>
    <submittedName>
        <fullName evidence="2">Uncharacterized protein</fullName>
    </submittedName>
</protein>
<evidence type="ECO:0000313" key="3">
    <source>
        <dbReference type="Proteomes" id="UP000265618"/>
    </source>
</evidence>
<evidence type="ECO:0000256" key="1">
    <source>
        <dbReference type="SAM" id="MobiDB-lite"/>
    </source>
</evidence>
<feature type="region of interest" description="Disordered" evidence="1">
    <location>
        <begin position="1"/>
        <end position="50"/>
    </location>
</feature>
<organism evidence="2 3">
    <name type="scientific">Kipferlia bialata</name>
    <dbReference type="NCBI Taxonomy" id="797122"/>
    <lineage>
        <taxon>Eukaryota</taxon>
        <taxon>Metamonada</taxon>
        <taxon>Carpediemonas-like organisms</taxon>
        <taxon>Kipferlia</taxon>
    </lineage>
</organism>
<accession>A0A391NUG8</accession>
<proteinExistence type="predicted"/>
<feature type="non-terminal residue" evidence="2">
    <location>
        <position position="1"/>
    </location>
</feature>
<dbReference type="AlphaFoldDB" id="A0A391NUG8"/>
<sequence>SAWGHGSMRTAEEEAASAFHLKRQAERHSANAAPGRKGKKQKVKMKLMSL</sequence>
<name>A0A391NUG8_9EUKA</name>
<keyword evidence="3" id="KW-1185">Reference proteome</keyword>
<dbReference type="Proteomes" id="UP000265618">
    <property type="component" value="Unassembled WGS sequence"/>
</dbReference>
<reference evidence="2 3" key="1">
    <citation type="journal article" date="2018" name="PLoS ONE">
        <title>The draft genome of Kipferlia bialata reveals reductive genome evolution in fornicate parasites.</title>
        <authorList>
            <person name="Tanifuji G."/>
            <person name="Takabayashi S."/>
            <person name="Kume K."/>
            <person name="Takagi M."/>
            <person name="Nakayama T."/>
            <person name="Kamikawa R."/>
            <person name="Inagaki Y."/>
            <person name="Hashimoto T."/>
        </authorList>
    </citation>
    <scope>NUCLEOTIDE SEQUENCE [LARGE SCALE GENOMIC DNA]</scope>
    <source>
        <strain evidence="2">NY0173</strain>
    </source>
</reference>
<comment type="caution">
    <text evidence="2">The sequence shown here is derived from an EMBL/GenBank/DDBJ whole genome shotgun (WGS) entry which is preliminary data.</text>
</comment>
<evidence type="ECO:0000313" key="2">
    <source>
        <dbReference type="EMBL" id="GCA64707.1"/>
    </source>
</evidence>